<sequence>MLAGILIALVVVAAMAFAMPWVAAQRSPEQELDGDPTERFSQSVRILRQDVLDYRPDGEECEVTTPLTRRAGLTELGMIARQAARRRLVVMGTLVVALVTLLVTSIVGVTGWWTLAIPGGLLVAFVGVARFSVVAMHRSLDARAAALERGFDESEDTVVINLSDDDASESIEISVDLSVPPSMGALWDPVPVASASYVSQPLLPRTVRTIDLSAPVSASSNVVPTADRPEEAPVAEADEESSQASVTEFRPRAVGE</sequence>
<feature type="transmembrane region" description="Helical" evidence="2">
    <location>
        <begin position="88"/>
        <end position="109"/>
    </location>
</feature>
<keyword evidence="2" id="KW-0812">Transmembrane</keyword>
<name>A0ABX8SMM0_9ACTN</name>
<evidence type="ECO:0000256" key="1">
    <source>
        <dbReference type="SAM" id="MobiDB-lite"/>
    </source>
</evidence>
<evidence type="ECO:0000256" key="2">
    <source>
        <dbReference type="SAM" id="Phobius"/>
    </source>
</evidence>
<dbReference type="RefSeq" id="WP_219083288.1">
    <property type="nucleotide sequence ID" value="NZ_CP079216.1"/>
</dbReference>
<feature type="region of interest" description="Disordered" evidence="1">
    <location>
        <begin position="218"/>
        <end position="256"/>
    </location>
</feature>
<dbReference type="EMBL" id="CP079216">
    <property type="protein sequence ID" value="QXT63408.1"/>
    <property type="molecule type" value="Genomic_DNA"/>
</dbReference>
<keyword evidence="2" id="KW-0472">Membrane</keyword>
<evidence type="ECO:0000313" key="3">
    <source>
        <dbReference type="EMBL" id="QXT63408.1"/>
    </source>
</evidence>
<protein>
    <submittedName>
        <fullName evidence="3">Uncharacterized protein</fullName>
    </submittedName>
</protein>
<feature type="transmembrane region" description="Helical" evidence="2">
    <location>
        <begin position="6"/>
        <end position="24"/>
    </location>
</feature>
<dbReference type="Proteomes" id="UP000824504">
    <property type="component" value="Chromosome"/>
</dbReference>
<feature type="transmembrane region" description="Helical" evidence="2">
    <location>
        <begin position="115"/>
        <end position="133"/>
    </location>
</feature>
<accession>A0ABX8SMM0</accession>
<proteinExistence type="predicted"/>
<evidence type="ECO:0000313" key="4">
    <source>
        <dbReference type="Proteomes" id="UP000824504"/>
    </source>
</evidence>
<organism evidence="3 4">
    <name type="scientific">Tessaracoccus palaemonis</name>
    <dbReference type="NCBI Taxonomy" id="2829499"/>
    <lineage>
        <taxon>Bacteria</taxon>
        <taxon>Bacillati</taxon>
        <taxon>Actinomycetota</taxon>
        <taxon>Actinomycetes</taxon>
        <taxon>Propionibacteriales</taxon>
        <taxon>Propionibacteriaceae</taxon>
        <taxon>Tessaracoccus</taxon>
    </lineage>
</organism>
<keyword evidence="2" id="KW-1133">Transmembrane helix</keyword>
<gene>
    <name evidence="3" type="ORF">KDB89_02680</name>
</gene>
<reference evidence="3 4" key="1">
    <citation type="submission" date="2021-07" db="EMBL/GenBank/DDBJ databases">
        <title>complete genome sequencing of Tessaracoccus sp.J1M15.</title>
        <authorList>
            <person name="Bae J.-W."/>
            <person name="Kim D.-y."/>
        </authorList>
    </citation>
    <scope>NUCLEOTIDE SEQUENCE [LARGE SCALE GENOMIC DNA]</scope>
    <source>
        <strain evidence="3 4">J1M15</strain>
    </source>
</reference>
<keyword evidence="4" id="KW-1185">Reference proteome</keyword>